<reference evidence="2 3" key="1">
    <citation type="submission" date="2006-02" db="EMBL/GenBank/DDBJ databases">
        <authorList>
            <person name="Pinhassi J."/>
            <person name="Pedros-Alio C."/>
            <person name="Ferriera S."/>
            <person name="Johnson J."/>
            <person name="Kravitz S."/>
            <person name="Halpern A."/>
            <person name="Remington K."/>
            <person name="Beeson K."/>
            <person name="Tran B."/>
            <person name="Rogers Y.-H."/>
            <person name="Friedman R."/>
            <person name="Venter J.C."/>
        </authorList>
    </citation>
    <scope>NUCLEOTIDE SEQUENCE [LARGE SCALE GENOMIC DNA]</scope>
    <source>
        <strain evidence="2 3">MED297</strain>
    </source>
</reference>
<dbReference type="Gene3D" id="3.40.190.10">
    <property type="entry name" value="Periplasmic binding protein-like II"/>
    <property type="match status" value="2"/>
</dbReference>
<dbReference type="Pfam" id="PF13416">
    <property type="entry name" value="SBP_bac_8"/>
    <property type="match status" value="1"/>
</dbReference>
<name>A4BA63_9GAMM</name>
<organism evidence="2 3">
    <name type="scientific">Reinekea blandensis MED297</name>
    <dbReference type="NCBI Taxonomy" id="314283"/>
    <lineage>
        <taxon>Bacteria</taxon>
        <taxon>Pseudomonadati</taxon>
        <taxon>Pseudomonadota</taxon>
        <taxon>Gammaproteobacteria</taxon>
        <taxon>Oceanospirillales</taxon>
        <taxon>Saccharospirillaceae</taxon>
        <taxon>Reinekea</taxon>
    </lineage>
</organism>
<keyword evidence="2" id="KW-0813">Transport</keyword>
<keyword evidence="3" id="KW-1185">Reference proteome</keyword>
<dbReference type="AlphaFoldDB" id="A4BA63"/>
<protein>
    <submittedName>
        <fullName evidence="2">ABC-type sugar transport system, periplasmic component</fullName>
    </submittedName>
</protein>
<dbReference type="OrthoDB" id="5580590at2"/>
<feature type="chain" id="PRO_5002664952" evidence="1">
    <location>
        <begin position="27"/>
        <end position="414"/>
    </location>
</feature>
<dbReference type="STRING" id="314283.MED297_09926"/>
<accession>A4BA63</accession>
<dbReference type="HOGENOM" id="CLU_031285_15_0_6"/>
<dbReference type="SUPFAM" id="SSF53850">
    <property type="entry name" value="Periplasmic binding protein-like II"/>
    <property type="match status" value="1"/>
</dbReference>
<evidence type="ECO:0000313" key="2">
    <source>
        <dbReference type="EMBL" id="EAR10819.1"/>
    </source>
</evidence>
<evidence type="ECO:0000256" key="1">
    <source>
        <dbReference type="SAM" id="SignalP"/>
    </source>
</evidence>
<dbReference type="Proteomes" id="UP000005953">
    <property type="component" value="Unassembled WGS sequence"/>
</dbReference>
<comment type="caution">
    <text evidence="2">The sequence shown here is derived from an EMBL/GenBank/DDBJ whole genome shotgun (WGS) entry which is preliminary data.</text>
</comment>
<feature type="signal peptide" evidence="1">
    <location>
        <begin position="1"/>
        <end position="26"/>
    </location>
</feature>
<evidence type="ECO:0000313" key="3">
    <source>
        <dbReference type="Proteomes" id="UP000005953"/>
    </source>
</evidence>
<gene>
    <name evidence="2" type="ORF">MED297_09926</name>
</gene>
<keyword evidence="2" id="KW-0762">Sugar transport</keyword>
<proteinExistence type="predicted"/>
<sequence>MMNTIKTKLISAAVVLVFASSATTQAMNLVMATDEENRNVLQSTIGLRTNDQWNVLAYQGTDLQMVDEIRQQAVTSNLPNAAQIPGATIRRWAALGFINNLDDAARQHQWSSRLPQTIREDISFQDNLFAVPTQIHRSNWMWMNGNALNVGNKTMPAPKTWKAFFDFMDGGASGQRHLITVDDPAQYTLILESILLGLKGSAFYQSTFKDFDYRQLKSDDMVDVFRMMARLRPLLNEHQYPDWESAAKALANGEGQVLFAGDWIKPMFVDTNGNLPEQLVCAPFPEASAKFLYNLNSVVMFRDTDELNSDIMAKLLFTETVLTDLNLREGSIPARLDISPYGFDRCAVRAMREFRSSHTTNTLQPSLAAGMAAPEGVQKSVYDAVNEFVADTSMTPEEGAKNLAKAIRIALYKI</sequence>
<keyword evidence="1" id="KW-0732">Signal</keyword>
<dbReference type="RefSeq" id="WP_008041326.1">
    <property type="nucleotide sequence ID" value="NZ_CH724149.1"/>
</dbReference>
<dbReference type="EMBL" id="AAOE01000002">
    <property type="protein sequence ID" value="EAR10819.1"/>
    <property type="molecule type" value="Genomic_DNA"/>
</dbReference>
<dbReference type="InterPro" id="IPR006059">
    <property type="entry name" value="SBP"/>
</dbReference>